<protein>
    <submittedName>
        <fullName evidence="1">Uncharacterized protein</fullName>
    </submittedName>
</protein>
<evidence type="ECO:0000313" key="2">
    <source>
        <dbReference type="Proteomes" id="UP000817854"/>
    </source>
</evidence>
<keyword evidence="2" id="KW-1185">Reference proteome</keyword>
<accession>A0ABX0IWZ2</accession>
<dbReference type="RefSeq" id="WP_140964576.1">
    <property type="nucleotide sequence ID" value="NZ_VEVQ02000022.1"/>
</dbReference>
<name>A0ABX0IWZ2_9FLAO</name>
<gene>
    <name evidence="1" type="ORF">FIA58_020530</name>
</gene>
<comment type="caution">
    <text evidence="1">The sequence shown here is derived from an EMBL/GenBank/DDBJ whole genome shotgun (WGS) entry which is preliminary data.</text>
</comment>
<sequence>MKKTLLLLFTCIACNSQSKFEIKNSKYYSKIIYDNQNSILEVERKSDSLHAVFKIKPNLLDLLNKYFLKDKTTQVSMIIEKINNKLFITQIVFFNGKNQIILHEGTADLYGDLKIYSIEVISCKNCKDKILIPIYIR</sequence>
<reference evidence="1" key="2">
    <citation type="submission" date="2020-02" db="EMBL/GenBank/DDBJ databases">
        <title>Flavobacterium profundi sp. nov., isolated from a deep-sea seamount.</title>
        <authorList>
            <person name="Zhang D.-C."/>
        </authorList>
    </citation>
    <scope>NUCLEOTIDE SEQUENCE</scope>
    <source>
        <strain evidence="1">EC11</strain>
    </source>
</reference>
<dbReference type="Proteomes" id="UP000817854">
    <property type="component" value="Unassembled WGS sequence"/>
</dbReference>
<evidence type="ECO:0000313" key="1">
    <source>
        <dbReference type="EMBL" id="NHN28071.1"/>
    </source>
</evidence>
<reference evidence="1" key="1">
    <citation type="submission" date="2019-05" db="EMBL/GenBank/DDBJ databases">
        <authorList>
            <person name="Lianzixin W."/>
        </authorList>
    </citation>
    <scope>NUCLEOTIDE SEQUENCE</scope>
    <source>
        <strain evidence="1">EC11</strain>
    </source>
</reference>
<organism evidence="1 2">
    <name type="scientific">Flavobacterium jejuense</name>
    <dbReference type="NCBI Taxonomy" id="1544455"/>
    <lineage>
        <taxon>Bacteria</taxon>
        <taxon>Pseudomonadati</taxon>
        <taxon>Bacteroidota</taxon>
        <taxon>Flavobacteriia</taxon>
        <taxon>Flavobacteriales</taxon>
        <taxon>Flavobacteriaceae</taxon>
        <taxon>Flavobacterium</taxon>
    </lineage>
</organism>
<dbReference type="EMBL" id="VEVQ02000022">
    <property type="protein sequence ID" value="NHN28071.1"/>
    <property type="molecule type" value="Genomic_DNA"/>
</dbReference>
<proteinExistence type="predicted"/>